<evidence type="ECO:0000259" key="5">
    <source>
        <dbReference type="Pfam" id="PF04542"/>
    </source>
</evidence>
<keyword evidence="2" id="KW-0804">Transcription</keyword>
<protein>
    <submittedName>
        <fullName evidence="7">Zf-HC2 domain-containing protein</fullName>
    </submittedName>
</protein>
<feature type="domain" description="RNA polymerase sigma-70 region 2" evidence="5">
    <location>
        <begin position="17"/>
        <end position="80"/>
    </location>
</feature>
<feature type="region of interest" description="Disordered" evidence="3">
    <location>
        <begin position="256"/>
        <end position="291"/>
    </location>
</feature>
<keyword evidence="4" id="KW-1133">Transmembrane helix</keyword>
<dbReference type="InterPro" id="IPR027383">
    <property type="entry name" value="Znf_put"/>
</dbReference>
<feature type="compositionally biased region" description="Low complexity" evidence="3">
    <location>
        <begin position="450"/>
        <end position="469"/>
    </location>
</feature>
<name>A0ABW8LFV1_9ACTN</name>
<keyword evidence="1" id="KW-0805">Transcription regulation</keyword>
<sequence length="502" mass="51062">MTEGPASLDADTYIRLHQDHHPQLVGYARTLIGTPWPAEDAVAEAYFLVWRRLRSGEAVGDVPAALKATVRDLAMSAARRDRAQRVSYVDLLARVIEDLPQRWVKALWQAEAEQQPPVAEVGRRAAAGTSPAAALERARDGMRQHFLRAQPGGPADPACGWCWERLPEHVRGADSPTQAEQVAIHVAGCADCRTRVEQLMAADARLSALVGPALMVLLSRGTADYLVPLARAGGAVAALSSSPSGGAVAALSSLPSGAAHEGPAADTVKLPARTSEDRPPRHRARRRAGRAGRPVAVIAGAGALALAGAAVAAGLVLTGGDSSGPEQGTAASQPSSESSPGATSSPWGQESARSDATGHGAPGDASSGRSTKGAASGAAADQSPGRSPSSSTAPSSASSAPGTSGASKSTSASETPSTAKTPTRAPATRQPTPTRTQSATPKPTRSQDQTATATPEPTTSTTELPAAEPSKSTKPTEPAKPTKATDESPAPGRSGGDGWDNG</sequence>
<feature type="compositionally biased region" description="Gly residues" evidence="3">
    <location>
        <begin position="493"/>
        <end position="502"/>
    </location>
</feature>
<proteinExistence type="predicted"/>
<feature type="region of interest" description="Disordered" evidence="3">
    <location>
        <begin position="321"/>
        <end position="502"/>
    </location>
</feature>
<feature type="compositionally biased region" description="Low complexity" evidence="3">
    <location>
        <begin position="383"/>
        <end position="441"/>
    </location>
</feature>
<evidence type="ECO:0000313" key="8">
    <source>
        <dbReference type="Proteomes" id="UP001620295"/>
    </source>
</evidence>
<keyword evidence="8" id="KW-1185">Reference proteome</keyword>
<dbReference type="Pfam" id="PF04542">
    <property type="entry name" value="Sigma70_r2"/>
    <property type="match status" value="1"/>
</dbReference>
<reference evidence="7 8" key="1">
    <citation type="submission" date="2024-11" db="EMBL/GenBank/DDBJ databases">
        <title>The Natural Products Discovery Center: Release of the First 8490 Sequenced Strains for Exploring Actinobacteria Biosynthetic Diversity.</title>
        <authorList>
            <person name="Kalkreuter E."/>
            <person name="Kautsar S.A."/>
            <person name="Yang D."/>
            <person name="Bader C.D."/>
            <person name="Teijaro C.N."/>
            <person name="Fluegel L."/>
            <person name="Davis C.M."/>
            <person name="Simpson J.R."/>
            <person name="Lauterbach L."/>
            <person name="Steele A.D."/>
            <person name="Gui C."/>
            <person name="Meng S."/>
            <person name="Li G."/>
            <person name="Viehrig K."/>
            <person name="Ye F."/>
            <person name="Su P."/>
            <person name="Kiefer A.F."/>
            <person name="Nichols A."/>
            <person name="Cepeda A.J."/>
            <person name="Yan W."/>
            <person name="Fan B."/>
            <person name="Jiang Y."/>
            <person name="Adhikari A."/>
            <person name="Zheng C.-J."/>
            <person name="Schuster L."/>
            <person name="Cowan T.M."/>
            <person name="Smanski M.J."/>
            <person name="Chevrette M.G."/>
            <person name="De Carvalho L.P.S."/>
            <person name="Shen B."/>
        </authorList>
    </citation>
    <scope>NUCLEOTIDE SEQUENCE [LARGE SCALE GENOMIC DNA]</scope>
    <source>
        <strain evidence="7 8">NPDC020863</strain>
    </source>
</reference>
<feature type="transmembrane region" description="Helical" evidence="4">
    <location>
        <begin position="295"/>
        <end position="317"/>
    </location>
</feature>
<feature type="domain" description="Putative zinc-finger" evidence="6">
    <location>
        <begin position="159"/>
        <end position="193"/>
    </location>
</feature>
<dbReference type="Pfam" id="PF13490">
    <property type="entry name" value="zf-HC2"/>
    <property type="match status" value="1"/>
</dbReference>
<dbReference type="RefSeq" id="WP_404745871.1">
    <property type="nucleotide sequence ID" value="NZ_JBJDQH010000002.1"/>
</dbReference>
<dbReference type="Proteomes" id="UP001620295">
    <property type="component" value="Unassembled WGS sequence"/>
</dbReference>
<dbReference type="Gene3D" id="1.10.1740.10">
    <property type="match status" value="1"/>
</dbReference>
<dbReference type="InterPro" id="IPR007627">
    <property type="entry name" value="RNA_pol_sigma70_r2"/>
</dbReference>
<dbReference type="InterPro" id="IPR041916">
    <property type="entry name" value="Anti_sigma_zinc_sf"/>
</dbReference>
<feature type="compositionally biased region" description="Basic residues" evidence="3">
    <location>
        <begin position="280"/>
        <end position="290"/>
    </location>
</feature>
<dbReference type="EMBL" id="JBJDQH010000002">
    <property type="protein sequence ID" value="MFK4264798.1"/>
    <property type="molecule type" value="Genomic_DNA"/>
</dbReference>
<evidence type="ECO:0000259" key="6">
    <source>
        <dbReference type="Pfam" id="PF13490"/>
    </source>
</evidence>
<dbReference type="SUPFAM" id="SSF88946">
    <property type="entry name" value="Sigma2 domain of RNA polymerase sigma factors"/>
    <property type="match status" value="1"/>
</dbReference>
<keyword evidence="4" id="KW-0472">Membrane</keyword>
<evidence type="ECO:0000256" key="3">
    <source>
        <dbReference type="SAM" id="MobiDB-lite"/>
    </source>
</evidence>
<evidence type="ECO:0000256" key="2">
    <source>
        <dbReference type="ARBA" id="ARBA00023163"/>
    </source>
</evidence>
<evidence type="ECO:0000256" key="4">
    <source>
        <dbReference type="SAM" id="Phobius"/>
    </source>
</evidence>
<gene>
    <name evidence="7" type="ORF">ACI2L5_07635</name>
</gene>
<feature type="compositionally biased region" description="Low complexity" evidence="3">
    <location>
        <begin position="330"/>
        <end position="346"/>
    </location>
</feature>
<keyword evidence="4" id="KW-0812">Transmembrane</keyword>
<accession>A0ABW8LFV1</accession>
<organism evidence="7 8">
    <name type="scientific">Streptomyces milbemycinicus</name>
    <dbReference type="NCBI Taxonomy" id="476552"/>
    <lineage>
        <taxon>Bacteria</taxon>
        <taxon>Bacillati</taxon>
        <taxon>Actinomycetota</taxon>
        <taxon>Actinomycetes</taxon>
        <taxon>Kitasatosporales</taxon>
        <taxon>Streptomycetaceae</taxon>
        <taxon>Streptomyces</taxon>
    </lineage>
</organism>
<comment type="caution">
    <text evidence="7">The sequence shown here is derived from an EMBL/GenBank/DDBJ whole genome shotgun (WGS) entry which is preliminary data.</text>
</comment>
<dbReference type="InterPro" id="IPR013325">
    <property type="entry name" value="RNA_pol_sigma_r2"/>
</dbReference>
<evidence type="ECO:0000313" key="7">
    <source>
        <dbReference type="EMBL" id="MFK4264798.1"/>
    </source>
</evidence>
<dbReference type="Gene3D" id="1.10.10.1320">
    <property type="entry name" value="Anti-sigma factor, zinc-finger domain"/>
    <property type="match status" value="1"/>
</dbReference>
<evidence type="ECO:0000256" key="1">
    <source>
        <dbReference type="ARBA" id="ARBA00023015"/>
    </source>
</evidence>